<evidence type="ECO:0000313" key="12">
    <source>
        <dbReference type="EMBL" id="KEY70296.1"/>
    </source>
</evidence>
<gene>
    <name evidence="12" type="ORF">S7711_06997</name>
</gene>
<keyword evidence="3" id="KW-0698">rRNA processing</keyword>
<keyword evidence="5" id="KW-0808">Transferase</keyword>
<dbReference type="SUPFAM" id="SSF75217">
    <property type="entry name" value="alpha/beta knot"/>
    <property type="match status" value="1"/>
</dbReference>
<evidence type="ECO:0000259" key="11">
    <source>
        <dbReference type="SMART" id="SM00967"/>
    </source>
</evidence>
<feature type="domain" description="RNA 2-O ribose methyltransferase substrate binding" evidence="11">
    <location>
        <begin position="293"/>
        <end position="375"/>
    </location>
</feature>
<evidence type="ECO:0000256" key="3">
    <source>
        <dbReference type="ARBA" id="ARBA00022552"/>
    </source>
</evidence>
<feature type="compositionally biased region" description="Basic and acidic residues" evidence="10">
    <location>
        <begin position="248"/>
        <end position="273"/>
    </location>
</feature>
<dbReference type="InterPro" id="IPR029026">
    <property type="entry name" value="tRNA_m1G_MTases_N"/>
</dbReference>
<dbReference type="InterPro" id="IPR029028">
    <property type="entry name" value="Alpha/beta_knot_MTases"/>
</dbReference>
<evidence type="ECO:0000256" key="9">
    <source>
        <dbReference type="ARBA" id="ARBA00034881"/>
    </source>
</evidence>
<dbReference type="OrthoDB" id="270651at2759"/>
<dbReference type="GO" id="GO:0005739">
    <property type="term" value="C:mitochondrion"/>
    <property type="evidence" value="ECO:0007669"/>
    <property type="project" value="UniProtKB-SubCell"/>
</dbReference>
<dbReference type="InterPro" id="IPR029064">
    <property type="entry name" value="Ribosomal_eL30-like_sf"/>
</dbReference>
<feature type="region of interest" description="Disordered" evidence="10">
    <location>
        <begin position="143"/>
        <end position="280"/>
    </location>
</feature>
<evidence type="ECO:0000256" key="7">
    <source>
        <dbReference type="ARBA" id="ARBA00022946"/>
    </source>
</evidence>
<reference evidence="12 13" key="1">
    <citation type="journal article" date="2014" name="BMC Genomics">
        <title>Comparative genome sequencing reveals chemotype-specific gene clusters in the toxigenic black mold Stachybotrys.</title>
        <authorList>
            <person name="Semeiks J."/>
            <person name="Borek D."/>
            <person name="Otwinowski Z."/>
            <person name="Grishin N.V."/>
        </authorList>
    </citation>
    <scope>NUCLEOTIDE SEQUENCE [LARGE SCALE GENOMIC DNA]</scope>
    <source>
        <strain evidence="13">CBS 109288 / IBT 7711</strain>
    </source>
</reference>
<dbReference type="GO" id="GO:0016435">
    <property type="term" value="F:rRNA (guanine) methyltransferase activity"/>
    <property type="evidence" value="ECO:0007669"/>
    <property type="project" value="TreeGrafter"/>
</dbReference>
<dbReference type="InterPro" id="IPR047261">
    <property type="entry name" value="MRM1_MeTrfase_dom"/>
</dbReference>
<evidence type="ECO:0000313" key="13">
    <source>
        <dbReference type="Proteomes" id="UP000028045"/>
    </source>
</evidence>
<dbReference type="AlphaFoldDB" id="A0A084AYB7"/>
<dbReference type="Gene3D" id="3.40.1280.10">
    <property type="match status" value="1"/>
</dbReference>
<evidence type="ECO:0000256" key="6">
    <source>
        <dbReference type="ARBA" id="ARBA00022691"/>
    </source>
</evidence>
<dbReference type="Pfam" id="PF08032">
    <property type="entry name" value="SpoU_sub_bind"/>
    <property type="match status" value="1"/>
</dbReference>
<dbReference type="Pfam" id="PF00588">
    <property type="entry name" value="SpoU_methylase"/>
    <property type="match status" value="1"/>
</dbReference>
<comment type="similarity">
    <text evidence="2">Belongs to the class IV-like SAM-binding methyltransferase superfamily. RNA methyltransferase TrmH family.</text>
</comment>
<proteinExistence type="inferred from homology"/>
<feature type="region of interest" description="Disordered" evidence="10">
    <location>
        <begin position="46"/>
        <end position="125"/>
    </location>
</feature>
<dbReference type="InterPro" id="IPR013123">
    <property type="entry name" value="SpoU_subst-bd"/>
</dbReference>
<protein>
    <recommendedName>
        <fullName evidence="9">rRNA methyltransferase 1, mitochondrial</fullName>
    </recommendedName>
</protein>
<dbReference type="FunFam" id="3.30.1330.30:FF:000035">
    <property type="entry name" value="TrmH family RNA methyltransferase"/>
    <property type="match status" value="1"/>
</dbReference>
<dbReference type="SUPFAM" id="SSF55315">
    <property type="entry name" value="L30e-like"/>
    <property type="match status" value="1"/>
</dbReference>
<evidence type="ECO:0000256" key="4">
    <source>
        <dbReference type="ARBA" id="ARBA00022603"/>
    </source>
</evidence>
<keyword evidence="7" id="KW-0809">Transit peptide</keyword>
<keyword evidence="4" id="KW-0489">Methyltransferase</keyword>
<evidence type="ECO:0000256" key="1">
    <source>
        <dbReference type="ARBA" id="ARBA00004173"/>
    </source>
</evidence>
<sequence length="605" mass="67604">MIRSTQRPLTGLSRHLRPFTNSHLGLAILPVILARNASLSAIHRGMRRSDRATNGGAGFSDKFAERRVAGPSRNSTRKAIDGAGSMRQRQKLRKKLERKMDEDEEDAGPRSRRKRFVDPDSPFGKSSLVYRLKYGDLKELADRVPIRKPEEPPPFRRLEPRRTPREQTEKPYPAERTGRRGEESRPAMRNGEKQDRPRRNDRQSESPFHKTRGTAQSRTGWRDGEGNDGSRVRERRSEPPSRNNQRTETSRPPRTDQPRRDQDGESHEREEKPARKRSMMPMTIKYTTAASQFLYGRSVVQAALQQGRRKLYNLYIQEGENQKHSKEDSQITRLATAQGIPVTAVPKDDQRLMDKMSMGRPHNGFVLEASPLPQLPVASLGKLDVEAGKAGFRVELNHQTKEEEAINGADTFVPRSSGTKRKPFVLLLHEILDPGNLGGLLRTASYLGADAVGITTRTSSTLTPVVLKSAAGAVEEVTIFNIDSPIEFIEESRKAGWKTYAAVAPPDYKLLQRHGGKFISTDTVETTSPLDSDPCILVLGNEGHGLPKPVKVAADYELSVPRFVANSSVDSLNVSVAAGLLCHAFMRERVRVPGGHAEEESEQLF</sequence>
<dbReference type="InterPro" id="IPR001537">
    <property type="entry name" value="SpoU_MeTrfase"/>
</dbReference>
<dbReference type="PANTHER" id="PTHR46103:SF1">
    <property type="entry name" value="RRNA METHYLTRANSFERASE 1, MITOCHONDRIAL"/>
    <property type="match status" value="1"/>
</dbReference>
<dbReference type="HOGENOM" id="CLU_021322_5_2_1"/>
<keyword evidence="6" id="KW-0949">S-adenosyl-L-methionine</keyword>
<keyword evidence="8" id="KW-0496">Mitochondrion</keyword>
<evidence type="ECO:0000256" key="2">
    <source>
        <dbReference type="ARBA" id="ARBA00007228"/>
    </source>
</evidence>
<feature type="compositionally biased region" description="Basic and acidic residues" evidence="10">
    <location>
        <begin position="220"/>
        <end position="239"/>
    </location>
</feature>
<feature type="compositionally biased region" description="Basic residues" evidence="10">
    <location>
        <begin position="88"/>
        <end position="97"/>
    </location>
</feature>
<dbReference type="InterPro" id="IPR047182">
    <property type="entry name" value="MRM1"/>
</dbReference>
<accession>A0A084AYB7</accession>
<dbReference type="Proteomes" id="UP000028045">
    <property type="component" value="Unassembled WGS sequence"/>
</dbReference>
<evidence type="ECO:0000256" key="8">
    <source>
        <dbReference type="ARBA" id="ARBA00023128"/>
    </source>
</evidence>
<keyword evidence="13" id="KW-1185">Reference proteome</keyword>
<dbReference type="SMART" id="SM00967">
    <property type="entry name" value="SpoU_sub_bind"/>
    <property type="match status" value="1"/>
</dbReference>
<evidence type="ECO:0000256" key="10">
    <source>
        <dbReference type="SAM" id="MobiDB-lite"/>
    </source>
</evidence>
<evidence type="ECO:0000256" key="5">
    <source>
        <dbReference type="ARBA" id="ARBA00022679"/>
    </source>
</evidence>
<dbReference type="PANTHER" id="PTHR46103">
    <property type="entry name" value="RRNA METHYLTRANSFERASE 1, MITOCHONDRIAL"/>
    <property type="match status" value="1"/>
</dbReference>
<dbReference type="CDD" id="cd18105">
    <property type="entry name" value="SpoU-like_MRM1"/>
    <property type="match status" value="1"/>
</dbReference>
<feature type="compositionally biased region" description="Basic and acidic residues" evidence="10">
    <location>
        <begin position="143"/>
        <end position="208"/>
    </location>
</feature>
<name>A0A084AYB7_STACB</name>
<organism evidence="12 13">
    <name type="scientific">Stachybotrys chartarum (strain CBS 109288 / IBT 7711)</name>
    <name type="common">Toxic black mold</name>
    <name type="synonym">Stilbospora chartarum</name>
    <dbReference type="NCBI Taxonomy" id="1280523"/>
    <lineage>
        <taxon>Eukaryota</taxon>
        <taxon>Fungi</taxon>
        <taxon>Dikarya</taxon>
        <taxon>Ascomycota</taxon>
        <taxon>Pezizomycotina</taxon>
        <taxon>Sordariomycetes</taxon>
        <taxon>Hypocreomycetidae</taxon>
        <taxon>Hypocreales</taxon>
        <taxon>Stachybotryaceae</taxon>
        <taxon>Stachybotrys</taxon>
    </lineage>
</organism>
<dbReference type="EMBL" id="KL648455">
    <property type="protein sequence ID" value="KEY70296.1"/>
    <property type="molecule type" value="Genomic_DNA"/>
</dbReference>
<dbReference type="Gene3D" id="3.30.1330.30">
    <property type="match status" value="1"/>
</dbReference>
<comment type="subcellular location">
    <subcellularLocation>
        <location evidence="1">Mitochondrion</location>
    </subcellularLocation>
</comment>
<dbReference type="GO" id="GO:0003723">
    <property type="term" value="F:RNA binding"/>
    <property type="evidence" value="ECO:0007669"/>
    <property type="project" value="InterPro"/>
</dbReference>